<dbReference type="InterPro" id="IPR006379">
    <property type="entry name" value="HAD-SF_hydro_IIB"/>
</dbReference>
<dbReference type="Gene3D" id="3.40.50.1000">
    <property type="entry name" value="HAD superfamily/HAD-like"/>
    <property type="match status" value="1"/>
</dbReference>
<gene>
    <name evidence="2" type="ORF">ET996_10030</name>
</gene>
<dbReference type="OrthoDB" id="3180855at2"/>
<reference evidence="2 3" key="1">
    <citation type="submission" date="2019-01" db="EMBL/GenBank/DDBJ databases">
        <title>Lactibacter flavus gen. nov., sp. nov., a novel bacterium of the family Propionibacteriaceae isolated from raw milk and dairy products.</title>
        <authorList>
            <person name="Huptas C."/>
            <person name="Wenning M."/>
            <person name="Breitenwieser F."/>
            <person name="Doll E."/>
            <person name="Von Neubeck M."/>
            <person name="Busse H.-J."/>
            <person name="Scherer S."/>
        </authorList>
    </citation>
    <scope>NUCLEOTIDE SEQUENCE [LARGE SCALE GENOMIC DNA]</scope>
    <source>
        <strain evidence="2 3">DSM 22130</strain>
    </source>
</reference>
<evidence type="ECO:0000256" key="1">
    <source>
        <dbReference type="SAM" id="MobiDB-lite"/>
    </source>
</evidence>
<feature type="region of interest" description="Disordered" evidence="1">
    <location>
        <begin position="1"/>
        <end position="33"/>
    </location>
</feature>
<evidence type="ECO:0000313" key="3">
    <source>
        <dbReference type="Proteomes" id="UP000291933"/>
    </source>
</evidence>
<protein>
    <submittedName>
        <fullName evidence="2">HAD family phosphatase</fullName>
    </submittedName>
</protein>
<proteinExistence type="predicted"/>
<dbReference type="GO" id="GO:0000287">
    <property type="term" value="F:magnesium ion binding"/>
    <property type="evidence" value="ECO:0007669"/>
    <property type="project" value="TreeGrafter"/>
</dbReference>
<sequence>MGGAGVRRDSTRGVRSGSPAGRSRPLVAVDAGTAERPGLPALLDRAGPPGHLAAVAAAVARSQGPVRVAVDPGLVAADDAADAVGRPDRHPAVPERASAAAAASGSYVGVRQRQRLAATGVELGVAVDGVRFTGLPLDVADRDPLGRTDDAEPTVISLVATDLDGTLLGSDGTIPPANVAALREAHAAGVAIVVATGRPTRWLACLEPIADLHPHVIASNGAVLYDLAADRVLAAAAFDQASVAELSASVKGALPHVRFGLERGDLFGTEPDSPSDHAFFPGVLQLPLAELISHISPVVKLLAYSRDLDCDALAGQIARVVADRAVVTTSLVHDHFGMAELSVPGVTKAQALAALCADLGVAASDVVAFGDMPNDADMLGWAGHGYVMGGGHPSLLDRFPRAGSADAGGVGSVLRRLLADA</sequence>
<dbReference type="GO" id="GO:0016791">
    <property type="term" value="F:phosphatase activity"/>
    <property type="evidence" value="ECO:0007669"/>
    <property type="project" value="TreeGrafter"/>
</dbReference>
<dbReference type="PANTHER" id="PTHR10000">
    <property type="entry name" value="PHOSPHOSERINE PHOSPHATASE"/>
    <property type="match status" value="1"/>
</dbReference>
<dbReference type="AlphaFoldDB" id="A0A4Q9KJC3"/>
<dbReference type="PANTHER" id="PTHR10000:SF8">
    <property type="entry name" value="HAD SUPERFAMILY HYDROLASE-LIKE, TYPE 3"/>
    <property type="match status" value="1"/>
</dbReference>
<evidence type="ECO:0000313" key="2">
    <source>
        <dbReference type="EMBL" id="TBT94527.1"/>
    </source>
</evidence>
<dbReference type="EMBL" id="SDMR01000012">
    <property type="protein sequence ID" value="TBT94527.1"/>
    <property type="molecule type" value="Genomic_DNA"/>
</dbReference>
<dbReference type="InterPro" id="IPR023214">
    <property type="entry name" value="HAD_sf"/>
</dbReference>
<keyword evidence="3" id="KW-1185">Reference proteome</keyword>
<accession>A0A4Q9KJC3</accession>
<organism evidence="2 3">
    <name type="scientific">Propioniciclava tarda</name>
    <dbReference type="NCBI Taxonomy" id="433330"/>
    <lineage>
        <taxon>Bacteria</taxon>
        <taxon>Bacillati</taxon>
        <taxon>Actinomycetota</taxon>
        <taxon>Actinomycetes</taxon>
        <taxon>Propionibacteriales</taxon>
        <taxon>Propionibacteriaceae</taxon>
        <taxon>Propioniciclava</taxon>
    </lineage>
</organism>
<feature type="compositionally biased region" description="Basic and acidic residues" evidence="1">
    <location>
        <begin position="1"/>
        <end position="12"/>
    </location>
</feature>
<dbReference type="SUPFAM" id="SSF56784">
    <property type="entry name" value="HAD-like"/>
    <property type="match status" value="1"/>
</dbReference>
<dbReference type="GO" id="GO:0005829">
    <property type="term" value="C:cytosol"/>
    <property type="evidence" value="ECO:0007669"/>
    <property type="project" value="TreeGrafter"/>
</dbReference>
<dbReference type="Pfam" id="PF08282">
    <property type="entry name" value="Hydrolase_3"/>
    <property type="match status" value="1"/>
</dbReference>
<dbReference type="NCBIfam" id="TIGR01484">
    <property type="entry name" value="HAD-SF-IIB"/>
    <property type="match status" value="1"/>
</dbReference>
<dbReference type="Proteomes" id="UP000291933">
    <property type="component" value="Unassembled WGS sequence"/>
</dbReference>
<dbReference type="InterPro" id="IPR036412">
    <property type="entry name" value="HAD-like_sf"/>
</dbReference>
<name>A0A4Q9KJC3_PROTD</name>
<dbReference type="Gene3D" id="3.30.1240.10">
    <property type="match status" value="1"/>
</dbReference>
<comment type="caution">
    <text evidence="2">The sequence shown here is derived from an EMBL/GenBank/DDBJ whole genome shotgun (WGS) entry which is preliminary data.</text>
</comment>